<evidence type="ECO:0000313" key="2">
    <source>
        <dbReference type="EMBL" id="ABG96451.1"/>
    </source>
</evidence>
<dbReference type="CDD" id="cd00130">
    <property type="entry name" value="PAS"/>
    <property type="match status" value="1"/>
</dbReference>
<dbReference type="InterPro" id="IPR000014">
    <property type="entry name" value="PAS"/>
</dbReference>
<dbReference type="HOGENOM" id="CLU_1365322_0_0_11"/>
<dbReference type="EMBL" id="CP000431">
    <property type="protein sequence ID" value="ABG96451.1"/>
    <property type="molecule type" value="Genomic_DNA"/>
</dbReference>
<dbReference type="PATRIC" id="fig|101510.16.peg.4708"/>
<dbReference type="OrthoDB" id="4722718at2"/>
<evidence type="ECO:0000313" key="3">
    <source>
        <dbReference type="Proteomes" id="UP000008710"/>
    </source>
</evidence>
<evidence type="ECO:0000259" key="1">
    <source>
        <dbReference type="PROSITE" id="PS50112"/>
    </source>
</evidence>
<sequence length="200" mass="22001">MLFCTKIVRQCPPGECAGDGRSQATIIPRSGRRSTLPPLFGLARFDVLVRWVRRRWASAGPGRDRRRSDPNTALCYLEQLPALRLLERLPVPALAVDEEGVIVHANPALERMLGYPEHWFAGCSVADVVVSASSPGGPASVALLRDFAGKVIELAHREGFVVRAAVSRSVLRRKDDPVTFVCFQDLTEQLWGGGRAPEFE</sequence>
<dbReference type="Pfam" id="PF00989">
    <property type="entry name" value="PAS"/>
    <property type="match status" value="1"/>
</dbReference>
<proteinExistence type="predicted"/>
<accession>Q0S7N5</accession>
<reference evidence="3" key="1">
    <citation type="journal article" date="2006" name="Proc. Natl. Acad. Sci. U.S.A.">
        <title>The complete genome of Rhodococcus sp. RHA1 provides insights into a catabolic powerhouse.</title>
        <authorList>
            <person name="McLeod M.P."/>
            <person name="Warren R.L."/>
            <person name="Hsiao W.W.L."/>
            <person name="Araki N."/>
            <person name="Myhre M."/>
            <person name="Fernandes C."/>
            <person name="Miyazawa D."/>
            <person name="Wong W."/>
            <person name="Lillquist A.L."/>
            <person name="Wang D."/>
            <person name="Dosanjh M."/>
            <person name="Hara H."/>
            <person name="Petrescu A."/>
            <person name="Morin R.D."/>
            <person name="Yang G."/>
            <person name="Stott J.M."/>
            <person name="Schein J.E."/>
            <person name="Shin H."/>
            <person name="Smailus D."/>
            <person name="Siddiqui A.S."/>
            <person name="Marra M.A."/>
            <person name="Jones S.J.M."/>
            <person name="Holt R."/>
            <person name="Brinkman F.S.L."/>
            <person name="Miyauchi K."/>
            <person name="Fukuda M."/>
            <person name="Davies J.E."/>
            <person name="Mohn W.W."/>
            <person name="Eltis L.D."/>
        </authorList>
    </citation>
    <scope>NUCLEOTIDE SEQUENCE [LARGE SCALE GENOMIC DNA]</scope>
    <source>
        <strain evidence="3">RHA1</strain>
    </source>
</reference>
<dbReference type="KEGG" id="rha:RHA1_ro04665"/>
<dbReference type="NCBIfam" id="TIGR00229">
    <property type="entry name" value="sensory_box"/>
    <property type="match status" value="1"/>
</dbReference>
<dbReference type="PROSITE" id="PS50112">
    <property type="entry name" value="PAS"/>
    <property type="match status" value="1"/>
</dbReference>
<dbReference type="GO" id="GO:0006355">
    <property type="term" value="P:regulation of DNA-templated transcription"/>
    <property type="evidence" value="ECO:0007669"/>
    <property type="project" value="InterPro"/>
</dbReference>
<dbReference type="SUPFAM" id="SSF55785">
    <property type="entry name" value="PYP-like sensor domain (PAS domain)"/>
    <property type="match status" value="1"/>
</dbReference>
<dbReference type="Gene3D" id="3.30.450.20">
    <property type="entry name" value="PAS domain"/>
    <property type="match status" value="1"/>
</dbReference>
<dbReference type="Proteomes" id="UP000008710">
    <property type="component" value="Chromosome"/>
</dbReference>
<organism evidence="2 3">
    <name type="scientific">Rhodococcus jostii (strain RHA1)</name>
    <dbReference type="NCBI Taxonomy" id="101510"/>
    <lineage>
        <taxon>Bacteria</taxon>
        <taxon>Bacillati</taxon>
        <taxon>Actinomycetota</taxon>
        <taxon>Actinomycetes</taxon>
        <taxon>Mycobacteriales</taxon>
        <taxon>Nocardiaceae</taxon>
        <taxon>Rhodococcus</taxon>
    </lineage>
</organism>
<gene>
    <name evidence="2" type="ordered locus">RHA1_ro04665</name>
</gene>
<dbReference type="AlphaFoldDB" id="Q0S7N5"/>
<dbReference type="InterPro" id="IPR013767">
    <property type="entry name" value="PAS_fold"/>
</dbReference>
<dbReference type="InterPro" id="IPR035965">
    <property type="entry name" value="PAS-like_dom_sf"/>
</dbReference>
<dbReference type="eggNOG" id="COG5002">
    <property type="taxonomic scope" value="Bacteria"/>
</dbReference>
<feature type="domain" description="PAS" evidence="1">
    <location>
        <begin position="84"/>
        <end position="115"/>
    </location>
</feature>
<protein>
    <recommendedName>
        <fullName evidence="1">PAS domain-containing protein</fullName>
    </recommendedName>
</protein>
<name>Q0S7N5_RHOJR</name>